<evidence type="ECO:0000313" key="3">
    <source>
        <dbReference type="Proteomes" id="UP001359559"/>
    </source>
</evidence>
<proteinExistence type="predicted"/>
<keyword evidence="3" id="KW-1185">Reference proteome</keyword>
<sequence length="150" mass="16207">MAVKIEEIKACVVSLISRLTGVLYIYFFYIFNLIFSVVVLSSSIFLCCYGLDSVGDVEAGVAARVNDSDGVDAAIALIREELIAGGGDSVEALDEEFLERDAVIKHGIHSFGSESARSAWELLQTLAVLRESTSISTSTSKSLSYPLFLL</sequence>
<gene>
    <name evidence="2" type="ORF">RJT34_12216</name>
</gene>
<dbReference type="AlphaFoldDB" id="A0AAN9PKG4"/>
<dbReference type="EMBL" id="JAYKXN010000003">
    <property type="protein sequence ID" value="KAK7301353.1"/>
    <property type="molecule type" value="Genomic_DNA"/>
</dbReference>
<dbReference type="Proteomes" id="UP001359559">
    <property type="component" value="Unassembled WGS sequence"/>
</dbReference>
<name>A0AAN9PKG4_CLITE</name>
<keyword evidence="1" id="KW-0812">Transmembrane</keyword>
<organism evidence="2 3">
    <name type="scientific">Clitoria ternatea</name>
    <name type="common">Butterfly pea</name>
    <dbReference type="NCBI Taxonomy" id="43366"/>
    <lineage>
        <taxon>Eukaryota</taxon>
        <taxon>Viridiplantae</taxon>
        <taxon>Streptophyta</taxon>
        <taxon>Embryophyta</taxon>
        <taxon>Tracheophyta</taxon>
        <taxon>Spermatophyta</taxon>
        <taxon>Magnoliopsida</taxon>
        <taxon>eudicotyledons</taxon>
        <taxon>Gunneridae</taxon>
        <taxon>Pentapetalae</taxon>
        <taxon>rosids</taxon>
        <taxon>fabids</taxon>
        <taxon>Fabales</taxon>
        <taxon>Fabaceae</taxon>
        <taxon>Papilionoideae</taxon>
        <taxon>50 kb inversion clade</taxon>
        <taxon>NPAAA clade</taxon>
        <taxon>indigoferoid/millettioid clade</taxon>
        <taxon>Phaseoleae</taxon>
        <taxon>Clitoria</taxon>
    </lineage>
</organism>
<feature type="transmembrane region" description="Helical" evidence="1">
    <location>
        <begin position="21"/>
        <end position="46"/>
    </location>
</feature>
<accession>A0AAN9PKG4</accession>
<reference evidence="2 3" key="1">
    <citation type="submission" date="2024-01" db="EMBL/GenBank/DDBJ databases">
        <title>The genomes of 5 underutilized Papilionoideae crops provide insights into root nodulation and disease resistance.</title>
        <authorList>
            <person name="Yuan L."/>
        </authorList>
    </citation>
    <scope>NUCLEOTIDE SEQUENCE [LARGE SCALE GENOMIC DNA]</scope>
    <source>
        <strain evidence="2">LY-2023</strain>
        <tissue evidence="2">Leaf</tissue>
    </source>
</reference>
<keyword evidence="1" id="KW-0472">Membrane</keyword>
<protein>
    <submittedName>
        <fullName evidence="2">Uncharacterized protein</fullName>
    </submittedName>
</protein>
<keyword evidence="1" id="KW-1133">Transmembrane helix</keyword>
<evidence type="ECO:0000256" key="1">
    <source>
        <dbReference type="SAM" id="Phobius"/>
    </source>
</evidence>
<evidence type="ECO:0000313" key="2">
    <source>
        <dbReference type="EMBL" id="KAK7301353.1"/>
    </source>
</evidence>
<comment type="caution">
    <text evidence="2">The sequence shown here is derived from an EMBL/GenBank/DDBJ whole genome shotgun (WGS) entry which is preliminary data.</text>
</comment>